<dbReference type="InterPro" id="IPR010255">
    <property type="entry name" value="Haem_peroxidase_sf"/>
</dbReference>
<dbReference type="Proteomes" id="UP000734854">
    <property type="component" value="Unassembled WGS sequence"/>
</dbReference>
<feature type="binding site" evidence="13">
    <location>
        <position position="357"/>
    </location>
    <ligand>
        <name>substrate</name>
    </ligand>
</feature>
<keyword evidence="5" id="KW-0349">Heme</keyword>
<dbReference type="GO" id="GO:0020037">
    <property type="term" value="F:heme binding"/>
    <property type="evidence" value="ECO:0007669"/>
    <property type="project" value="InterPro"/>
</dbReference>
<evidence type="ECO:0000256" key="7">
    <source>
        <dbReference type="ARBA" id="ARBA00022837"/>
    </source>
</evidence>
<name>A0A8J5G2I9_ZINOF</name>
<feature type="disulfide bond" evidence="15">
    <location>
        <begin position="394"/>
        <end position="419"/>
    </location>
</feature>
<organism evidence="17 18">
    <name type="scientific">Zingiber officinale</name>
    <name type="common">Ginger</name>
    <name type="synonym">Amomum zingiber</name>
    <dbReference type="NCBI Taxonomy" id="94328"/>
    <lineage>
        <taxon>Eukaryota</taxon>
        <taxon>Viridiplantae</taxon>
        <taxon>Streptophyta</taxon>
        <taxon>Embryophyta</taxon>
        <taxon>Tracheophyta</taxon>
        <taxon>Spermatophyta</taxon>
        <taxon>Magnoliopsida</taxon>
        <taxon>Liliopsida</taxon>
        <taxon>Zingiberales</taxon>
        <taxon>Zingiberaceae</taxon>
        <taxon>Zingiber</taxon>
    </lineage>
</organism>
<dbReference type="InterPro" id="IPR019793">
    <property type="entry name" value="Peroxidases_heam-ligand_BS"/>
</dbReference>
<evidence type="ECO:0000256" key="15">
    <source>
        <dbReference type="PIRSR" id="PIRSR600823-5"/>
    </source>
</evidence>
<gene>
    <name evidence="17" type="ORF">ZIOFF_042570</name>
</gene>
<feature type="binding site" description="axial binding residue" evidence="14">
    <location>
        <position position="387"/>
    </location>
    <ligand>
        <name>heme b</name>
        <dbReference type="ChEBI" id="CHEBI:60344"/>
    </ligand>
    <ligandPart>
        <name>Fe</name>
        <dbReference type="ChEBI" id="CHEBI:18248"/>
    </ligandPart>
</feature>
<evidence type="ECO:0000256" key="5">
    <source>
        <dbReference type="ARBA" id="ARBA00022617"/>
    </source>
</evidence>
<evidence type="ECO:0000256" key="2">
    <source>
        <dbReference type="ARBA" id="ARBA00006873"/>
    </source>
</evidence>
<feature type="binding site" evidence="14">
    <location>
        <position position="440"/>
    </location>
    <ligand>
        <name>Ca(2+)</name>
        <dbReference type="ChEBI" id="CHEBI:29108"/>
        <label>2</label>
    </ligand>
</feature>
<evidence type="ECO:0000259" key="16">
    <source>
        <dbReference type="PROSITE" id="PS50873"/>
    </source>
</evidence>
<dbReference type="GO" id="GO:0006979">
    <property type="term" value="P:response to oxidative stress"/>
    <property type="evidence" value="ECO:0007669"/>
    <property type="project" value="InterPro"/>
</dbReference>
<keyword evidence="7 14" id="KW-0106">Calcium</keyword>
<comment type="catalytic activity">
    <reaction evidence="1">
        <text>2 a phenolic donor + H2O2 = 2 a phenolic radical donor + 2 H2O</text>
        <dbReference type="Rhea" id="RHEA:56136"/>
        <dbReference type="ChEBI" id="CHEBI:15377"/>
        <dbReference type="ChEBI" id="CHEBI:16240"/>
        <dbReference type="ChEBI" id="CHEBI:139520"/>
        <dbReference type="ChEBI" id="CHEBI:139521"/>
        <dbReference type="EC" id="1.11.1.7"/>
    </reaction>
</comment>
<keyword evidence="4" id="KW-0575">Peroxidase</keyword>
<reference evidence="17 18" key="1">
    <citation type="submission" date="2020-08" db="EMBL/GenBank/DDBJ databases">
        <title>Plant Genome Project.</title>
        <authorList>
            <person name="Zhang R.-G."/>
        </authorList>
    </citation>
    <scope>NUCLEOTIDE SEQUENCE [LARGE SCALE GENOMIC DNA]</scope>
    <source>
        <tissue evidence="17">Rhizome</tissue>
    </source>
</reference>
<protein>
    <recommendedName>
        <fullName evidence="3">peroxidase</fullName>
        <ecNumber evidence="3">1.11.1.7</ecNumber>
    </recommendedName>
</protein>
<dbReference type="Pfam" id="PF00141">
    <property type="entry name" value="peroxidase"/>
    <property type="match status" value="1"/>
</dbReference>
<dbReference type="EMBL" id="JACMSC010000012">
    <property type="protein sequence ID" value="KAG6494809.1"/>
    <property type="molecule type" value="Genomic_DNA"/>
</dbReference>
<dbReference type="GO" id="GO:0140825">
    <property type="term" value="F:lactoperoxidase activity"/>
    <property type="evidence" value="ECO:0007669"/>
    <property type="project" value="UniProtKB-EC"/>
</dbReference>
<evidence type="ECO:0000256" key="14">
    <source>
        <dbReference type="PIRSR" id="PIRSR600823-3"/>
    </source>
</evidence>
<proteinExistence type="inferred from homology"/>
<dbReference type="PANTHER" id="PTHR31388">
    <property type="entry name" value="PEROXIDASE 72-RELATED"/>
    <property type="match status" value="1"/>
</dbReference>
<evidence type="ECO:0000256" key="1">
    <source>
        <dbReference type="ARBA" id="ARBA00000189"/>
    </source>
</evidence>
<dbReference type="InterPro" id="IPR033905">
    <property type="entry name" value="Secretory_peroxidase"/>
</dbReference>
<feature type="disulfide bond" evidence="15">
    <location>
        <begin position="315"/>
        <end position="508"/>
    </location>
</feature>
<evidence type="ECO:0000256" key="9">
    <source>
        <dbReference type="ARBA" id="ARBA00023004"/>
    </source>
</evidence>
<dbReference type="PRINTS" id="PR00458">
    <property type="entry name" value="PEROXIDASE"/>
</dbReference>
<feature type="binding site" evidence="14">
    <location>
        <position position="282"/>
    </location>
    <ligand>
        <name>Ca(2+)</name>
        <dbReference type="ChEBI" id="CHEBI:29108"/>
        <label>1</label>
    </ligand>
</feature>
<evidence type="ECO:0000256" key="10">
    <source>
        <dbReference type="ARBA" id="ARBA00023157"/>
    </source>
</evidence>
<feature type="binding site" evidence="14">
    <location>
        <position position="388"/>
    </location>
    <ligand>
        <name>Ca(2+)</name>
        <dbReference type="ChEBI" id="CHEBI:29108"/>
        <label>2</label>
    </ligand>
</feature>
<dbReference type="GO" id="GO:0042744">
    <property type="term" value="P:hydrogen peroxide catabolic process"/>
    <property type="evidence" value="ECO:0007669"/>
    <property type="project" value="UniProtKB-KW"/>
</dbReference>
<dbReference type="EC" id="1.11.1.7" evidence="3"/>
<comment type="cofactor">
    <cofactor evidence="14">
        <name>Ca(2+)</name>
        <dbReference type="ChEBI" id="CHEBI:29108"/>
    </cofactor>
    <text evidence="14">Binds 2 calcium ions per subunit.</text>
</comment>
<comment type="cofactor">
    <cofactor evidence="14">
        <name>heme b</name>
        <dbReference type="ChEBI" id="CHEBI:60344"/>
    </cofactor>
    <text evidence="14">Binds 1 heme b (iron(II)-protoporphyrin IX) group per subunit.</text>
</comment>
<dbReference type="PROSITE" id="PS50873">
    <property type="entry name" value="PEROXIDASE_4"/>
    <property type="match status" value="1"/>
</dbReference>
<feature type="binding site" evidence="14">
    <location>
        <position position="432"/>
    </location>
    <ligand>
        <name>Ca(2+)</name>
        <dbReference type="ChEBI" id="CHEBI:29108"/>
        <label>2</label>
    </ligand>
</feature>
<keyword evidence="18" id="KW-1185">Reference proteome</keyword>
<evidence type="ECO:0000313" key="17">
    <source>
        <dbReference type="EMBL" id="KAG6494809.1"/>
    </source>
</evidence>
<dbReference type="FunFam" id="1.10.420.10:FF:000006">
    <property type="entry name" value="Peroxidase"/>
    <property type="match status" value="1"/>
</dbReference>
<dbReference type="Gene3D" id="1.10.420.10">
    <property type="entry name" value="Peroxidase, domain 2"/>
    <property type="match status" value="1"/>
</dbReference>
<dbReference type="PROSITE" id="PS00435">
    <property type="entry name" value="PEROXIDASE_1"/>
    <property type="match status" value="1"/>
</dbReference>
<evidence type="ECO:0000256" key="3">
    <source>
        <dbReference type="ARBA" id="ARBA00012313"/>
    </source>
</evidence>
<keyword evidence="12" id="KW-0376">Hydrogen peroxide</keyword>
<feature type="binding site" evidence="14">
    <location>
        <position position="270"/>
    </location>
    <ligand>
        <name>Ca(2+)</name>
        <dbReference type="ChEBI" id="CHEBI:29108"/>
        <label>1</label>
    </ligand>
</feature>
<comment type="similarity">
    <text evidence="2">Belongs to the peroxidase family. Ascorbate peroxidase subfamily.</text>
</comment>
<feature type="binding site" evidence="14">
    <location>
        <position position="266"/>
    </location>
    <ligand>
        <name>Ca(2+)</name>
        <dbReference type="ChEBI" id="CHEBI:29108"/>
        <label>1</label>
    </ligand>
</feature>
<dbReference type="InterPro" id="IPR002016">
    <property type="entry name" value="Haem_peroxidase"/>
</dbReference>
<dbReference type="InterPro" id="IPR000823">
    <property type="entry name" value="Peroxidase_pln"/>
</dbReference>
<keyword evidence="8" id="KW-0560">Oxidoreductase</keyword>
<keyword evidence="9 14" id="KW-0408">Iron</keyword>
<comment type="caution">
    <text evidence="17">The sequence shown here is derived from an EMBL/GenBank/DDBJ whole genome shotgun (WGS) entry which is preliminary data.</text>
</comment>
<evidence type="ECO:0000313" key="18">
    <source>
        <dbReference type="Proteomes" id="UP000734854"/>
    </source>
</evidence>
<dbReference type="CDD" id="cd00693">
    <property type="entry name" value="secretory_peroxidase"/>
    <property type="match status" value="1"/>
</dbReference>
<keyword evidence="11" id="KW-0325">Glycoprotein</keyword>
<evidence type="ECO:0000256" key="11">
    <source>
        <dbReference type="ARBA" id="ARBA00023180"/>
    </source>
</evidence>
<dbReference type="SUPFAM" id="SSF48113">
    <property type="entry name" value="Heme-dependent peroxidases"/>
    <property type="match status" value="1"/>
</dbReference>
<evidence type="ECO:0000256" key="6">
    <source>
        <dbReference type="ARBA" id="ARBA00022723"/>
    </source>
</evidence>
<sequence length="512" mass="55345">MQQAFSKHTFKLIPTRSIDLPFYRDSCVEVYNILVHYNLDFILSCEQSINVALVSEFYNNLHTSDDVSYRTRVAKRSLDFSPEILQAFLGCHPSTNDFVFYPSLPGLLPLPFEHVSIATMHQSLFGRPRPDSPNTQLTNFSSLEVSAGDNALYKVVVNYFFPIVSRALVVLRPSHMFLLYAIRQTLNINISLNIFHCIIHFIQPVQQTIHMPFGHLITAWLESMGIDVTQGATFPVVLQPNVSHSGRHCEVSDDDECASGSPDGSGCDGSVLLDDAGSFVGEKGAGPNANSLRGFNVIDTIKTAVELLCPNTVSCADILAIAARDGVVLLGGPSWSVPLGRRDSTTASLSAANSNLPSPVSSLSQLISAFAAKGLNARDMTALSGAHTIGQARCVNFRSHIYSDANIDAAFAAQRQGTCPSSGGDNNLAPLDAQTANAFDNAYFQNLLSSKGLLHSDQELFNNGTQDSLVRQYATNPSAFAADFAAAMVKMSNIGPLTGSSGEIRTNCRRVN</sequence>
<feature type="binding site" evidence="14">
    <location>
        <position position="435"/>
    </location>
    <ligand>
        <name>Ca(2+)</name>
        <dbReference type="ChEBI" id="CHEBI:29108"/>
        <label>2</label>
    </ligand>
</feature>
<feature type="domain" description="Plant heme peroxidase family profile" evidence="16">
    <location>
        <begin position="265"/>
        <end position="512"/>
    </location>
</feature>
<dbReference type="Gene3D" id="1.10.520.10">
    <property type="match status" value="1"/>
</dbReference>
<evidence type="ECO:0000256" key="4">
    <source>
        <dbReference type="ARBA" id="ARBA00022559"/>
    </source>
</evidence>
<keyword evidence="10 15" id="KW-1015">Disulfide bond</keyword>
<dbReference type="GO" id="GO:0046872">
    <property type="term" value="F:metal ion binding"/>
    <property type="evidence" value="ECO:0007669"/>
    <property type="project" value="UniProtKB-KW"/>
</dbReference>
<accession>A0A8J5G2I9</accession>
<keyword evidence="6 14" id="KW-0479">Metal-binding</keyword>
<evidence type="ECO:0000256" key="8">
    <source>
        <dbReference type="ARBA" id="ARBA00023002"/>
    </source>
</evidence>
<dbReference type="AlphaFoldDB" id="A0A8J5G2I9"/>
<evidence type="ECO:0000256" key="12">
    <source>
        <dbReference type="ARBA" id="ARBA00023324"/>
    </source>
</evidence>
<evidence type="ECO:0000256" key="13">
    <source>
        <dbReference type="PIRSR" id="PIRSR600823-2"/>
    </source>
</evidence>
<dbReference type="PANTHER" id="PTHR31388:SF5">
    <property type="entry name" value="PEROXIDASE"/>
    <property type="match status" value="1"/>
</dbReference>
<feature type="binding site" evidence="14">
    <location>
        <position position="268"/>
    </location>
    <ligand>
        <name>Ca(2+)</name>
        <dbReference type="ChEBI" id="CHEBI:29108"/>
        <label>1</label>
    </ligand>
</feature>